<evidence type="ECO:0000313" key="3">
    <source>
        <dbReference type="EMBL" id="MBN3559964.1"/>
    </source>
</evidence>
<evidence type="ECO:0000313" key="2">
    <source>
        <dbReference type="EMBL" id="MBB4608296.1"/>
    </source>
</evidence>
<evidence type="ECO:0008006" key="6">
    <source>
        <dbReference type="Google" id="ProtNLM"/>
    </source>
</evidence>
<reference evidence="2 4" key="1">
    <citation type="submission" date="2020-08" db="EMBL/GenBank/DDBJ databases">
        <title>Genomic Encyclopedia of Type Strains, Phase IV (KMG-IV): sequencing the most valuable type-strain genomes for metagenomic binning, comparative biology and taxonomic classification.</title>
        <authorList>
            <person name="Goeker M."/>
        </authorList>
    </citation>
    <scope>NUCLEOTIDE SEQUENCE [LARGE SCALE GENOMIC DNA]</scope>
    <source>
        <strain evidence="2 4">DSM 14562</strain>
    </source>
</reference>
<proteinExistence type="predicted"/>
<feature type="transmembrane region" description="Helical" evidence="1">
    <location>
        <begin position="164"/>
        <end position="185"/>
    </location>
</feature>
<dbReference type="Proteomes" id="UP000584663">
    <property type="component" value="Unassembled WGS sequence"/>
</dbReference>
<keyword evidence="1" id="KW-1133">Transmembrane helix</keyword>
<keyword evidence="1" id="KW-0812">Transmembrane</keyword>
<keyword evidence="4" id="KW-1185">Reference proteome</keyword>
<sequence>MLDRIGAFLGRTGESSHAYDVSTETFVQPRLDRLATDLHLERDGLSRGADEEPSNERTEFDLVETRIVDRIERERANADNQFRDMMNTYRDRIFDLEFDTKVSQIRSAADIGVAAIEGEAAKGVDRLNPLRRDMLEAERHLTTFRQKHGIDRPADYPRTSGQRWFLYGVLFVVLIVEMLLNGVFFAEGSPLGLVGGWFQAAIFAALNIGIGWGGGRVGTTLVWHRFVALRIVGWAVLASYVAAATFLNLMVAHYRSAFSVDPEHPGAVAMRTIRDGAFSGLDAASLTMFALGGAFSIIALVDGRRMGDPYFGYDRPSRAFDERRQDYLDDRQDLLDAIRAAYEDAHDSMNSEHDDLTRRRSESRSIHEAIARTTRGYDAHLGFLERLGNDLLGIYREANRRARSTPVPAHFNRRWEMPRGASPSYGEIRYSDEEVSRITSEAKAELDAQSDRLNEAHERAMTRLRSLDDLEASNVP</sequence>
<evidence type="ECO:0000313" key="5">
    <source>
        <dbReference type="Proteomes" id="UP000704529"/>
    </source>
</evidence>
<feature type="transmembrane region" description="Helical" evidence="1">
    <location>
        <begin position="283"/>
        <end position="301"/>
    </location>
</feature>
<accession>A0AA41DDG5</accession>
<organism evidence="3 5">
    <name type="scientific">Sphingomonas yabuuchiae</name>
    <dbReference type="NCBI Taxonomy" id="172044"/>
    <lineage>
        <taxon>Bacteria</taxon>
        <taxon>Pseudomonadati</taxon>
        <taxon>Pseudomonadota</taxon>
        <taxon>Alphaproteobacteria</taxon>
        <taxon>Sphingomonadales</taxon>
        <taxon>Sphingomonadaceae</taxon>
        <taxon>Sphingomonas</taxon>
    </lineage>
</organism>
<keyword evidence="1" id="KW-0472">Membrane</keyword>
<evidence type="ECO:0000313" key="4">
    <source>
        <dbReference type="Proteomes" id="UP000584663"/>
    </source>
</evidence>
<feature type="transmembrane region" description="Helical" evidence="1">
    <location>
        <begin position="227"/>
        <end position="251"/>
    </location>
</feature>
<comment type="caution">
    <text evidence="3">The sequence shown here is derived from an EMBL/GenBank/DDBJ whole genome shotgun (WGS) entry which is preliminary data.</text>
</comment>
<dbReference type="EMBL" id="JACHNX010000001">
    <property type="protein sequence ID" value="MBB4608296.1"/>
    <property type="molecule type" value="Genomic_DNA"/>
</dbReference>
<evidence type="ECO:0000256" key="1">
    <source>
        <dbReference type="SAM" id="Phobius"/>
    </source>
</evidence>
<dbReference type="EMBL" id="JAFHKU010000133">
    <property type="protein sequence ID" value="MBN3559964.1"/>
    <property type="molecule type" value="Genomic_DNA"/>
</dbReference>
<dbReference type="AlphaFoldDB" id="A0AA41DDG5"/>
<name>A0AA41DDG5_9SPHN</name>
<gene>
    <name evidence="2" type="ORF">GGQ89_000484</name>
    <name evidence="3" type="ORF">JYA60_17200</name>
</gene>
<dbReference type="Proteomes" id="UP000704529">
    <property type="component" value="Unassembled WGS sequence"/>
</dbReference>
<reference evidence="3" key="2">
    <citation type="submission" date="2021-01" db="EMBL/GenBank/DDBJ databases">
        <title>Genome Sequencing of Type Strains.</title>
        <authorList>
            <person name="Lemaire J.F."/>
            <person name="Inderbitzin P."/>
            <person name="Collins S.B."/>
            <person name="Wespe N."/>
            <person name="Knight-Connoni V."/>
        </authorList>
    </citation>
    <scope>NUCLEOTIDE SEQUENCE</scope>
    <source>
        <strain evidence="3">DSM 14562</strain>
    </source>
</reference>
<dbReference type="RefSeq" id="WP_056430392.1">
    <property type="nucleotide sequence ID" value="NZ_JACHNX010000001.1"/>
</dbReference>
<feature type="transmembrane region" description="Helical" evidence="1">
    <location>
        <begin position="197"/>
        <end position="215"/>
    </location>
</feature>
<protein>
    <recommendedName>
        <fullName evidence="6">Transmembrane protein</fullName>
    </recommendedName>
</protein>